<feature type="transmembrane region" description="Helical" evidence="1">
    <location>
        <begin position="15"/>
        <end position="35"/>
    </location>
</feature>
<feature type="transmembrane region" description="Helical" evidence="1">
    <location>
        <begin position="161"/>
        <end position="183"/>
    </location>
</feature>
<proteinExistence type="predicted"/>
<evidence type="ECO:0008006" key="4">
    <source>
        <dbReference type="Google" id="ProtNLM"/>
    </source>
</evidence>
<accession>A0A841H5R1</accession>
<feature type="transmembrane region" description="Helical" evidence="1">
    <location>
        <begin position="98"/>
        <end position="131"/>
    </location>
</feature>
<evidence type="ECO:0000313" key="3">
    <source>
        <dbReference type="Proteomes" id="UP000582837"/>
    </source>
</evidence>
<evidence type="ECO:0000313" key="2">
    <source>
        <dbReference type="EMBL" id="MBB6073585.1"/>
    </source>
</evidence>
<feature type="transmembrane region" description="Helical" evidence="1">
    <location>
        <begin position="68"/>
        <end position="86"/>
    </location>
</feature>
<keyword evidence="1" id="KW-0472">Membrane</keyword>
<dbReference type="AlphaFoldDB" id="A0A841H5R1"/>
<keyword evidence="1" id="KW-0812">Transmembrane</keyword>
<feature type="transmembrane region" description="Helical" evidence="1">
    <location>
        <begin position="189"/>
        <end position="211"/>
    </location>
</feature>
<protein>
    <recommendedName>
        <fullName evidence="4">DoxX family protein</fullName>
    </recommendedName>
</protein>
<dbReference type="EMBL" id="JACHIA010000026">
    <property type="protein sequence ID" value="MBB6073585.1"/>
    <property type="molecule type" value="Genomic_DNA"/>
</dbReference>
<keyword evidence="1" id="KW-1133">Transmembrane helix</keyword>
<dbReference type="Proteomes" id="UP000582837">
    <property type="component" value="Unassembled WGS sequence"/>
</dbReference>
<name>A0A841H5R1_9BACT</name>
<comment type="caution">
    <text evidence="2">The sequence shown here is derived from an EMBL/GenBank/DDBJ whole genome shotgun (WGS) entry which is preliminary data.</text>
</comment>
<gene>
    <name evidence="2" type="ORF">HNQ61_005256</name>
</gene>
<keyword evidence="3" id="KW-1185">Reference proteome</keyword>
<organism evidence="2 3">
    <name type="scientific">Longimicrobium terrae</name>
    <dbReference type="NCBI Taxonomy" id="1639882"/>
    <lineage>
        <taxon>Bacteria</taxon>
        <taxon>Pseudomonadati</taxon>
        <taxon>Gemmatimonadota</taxon>
        <taxon>Longimicrobiia</taxon>
        <taxon>Longimicrobiales</taxon>
        <taxon>Longimicrobiaceae</taxon>
        <taxon>Longimicrobium</taxon>
    </lineage>
</organism>
<dbReference type="RefSeq" id="WP_170034175.1">
    <property type="nucleotide sequence ID" value="NZ_JABDTL010000001.1"/>
</dbReference>
<evidence type="ECO:0000256" key="1">
    <source>
        <dbReference type="SAM" id="Phobius"/>
    </source>
</evidence>
<reference evidence="2 3" key="1">
    <citation type="submission" date="2020-08" db="EMBL/GenBank/DDBJ databases">
        <title>Genomic Encyclopedia of Type Strains, Phase IV (KMG-IV): sequencing the most valuable type-strain genomes for metagenomic binning, comparative biology and taxonomic classification.</title>
        <authorList>
            <person name="Goeker M."/>
        </authorList>
    </citation>
    <scope>NUCLEOTIDE SEQUENCE [LARGE SCALE GENOMIC DNA]</scope>
    <source>
        <strain evidence="2 3">DSM 29007</strain>
    </source>
</reference>
<sequence>MIQQSLDRLHARVAAWWWAYPFTAVTRGLLALSFMPSGMVKLMGHRFTTLPLSSPVGFFFEAMYRTGFYWNFLGFAQVAASVLLIFPRTATLGAVVFFPVILNIFLITVSVGFAGTSFITGAMLLAGLYLLCWDYPRLKGIVFPQPTALGRTAPAWSDARMLAMTATVVLGAGPTLVMVTRGLGGRGSLMAGLAMFAVCAAIGLWQLVIGYRAARRPQAA</sequence>